<dbReference type="Pfam" id="PF12733">
    <property type="entry name" value="Cadherin-like"/>
    <property type="match status" value="3"/>
</dbReference>
<comment type="caution">
    <text evidence="5">The sequence shown here is derived from an EMBL/GenBank/DDBJ whole genome shotgun (WGS) entry which is preliminary data.</text>
</comment>
<evidence type="ECO:0000259" key="4">
    <source>
        <dbReference type="PROSITE" id="PS50060"/>
    </source>
</evidence>
<dbReference type="InterPro" id="IPR000408">
    <property type="entry name" value="Reg_chr_condens"/>
</dbReference>
<dbReference type="InterPro" id="IPR013320">
    <property type="entry name" value="ConA-like_dom_sf"/>
</dbReference>
<dbReference type="PROSITE" id="PS50012">
    <property type="entry name" value="RCC1_3"/>
    <property type="match status" value="4"/>
</dbReference>
<dbReference type="InterPro" id="IPR058923">
    <property type="entry name" value="RCC1-like_dom"/>
</dbReference>
<dbReference type="InterPro" id="IPR009091">
    <property type="entry name" value="RCC1/BLIP-II"/>
</dbReference>
<dbReference type="InterPro" id="IPR025883">
    <property type="entry name" value="Cadherin-like_domain"/>
</dbReference>
<dbReference type="Pfam" id="PF13540">
    <property type="entry name" value="RCC1_2"/>
    <property type="match status" value="1"/>
</dbReference>
<dbReference type="Pfam" id="PF13290">
    <property type="entry name" value="CHB_HEX_C_1"/>
    <property type="match status" value="1"/>
</dbReference>
<dbReference type="GO" id="GO:0005737">
    <property type="term" value="C:cytoplasm"/>
    <property type="evidence" value="ECO:0007669"/>
    <property type="project" value="TreeGrafter"/>
</dbReference>
<dbReference type="InterPro" id="IPR059177">
    <property type="entry name" value="GH29D-like_dom"/>
</dbReference>
<gene>
    <name evidence="5" type="ORF">GC093_10750</name>
</gene>
<evidence type="ECO:0000256" key="1">
    <source>
        <dbReference type="ARBA" id="ARBA00022658"/>
    </source>
</evidence>
<dbReference type="PANTHER" id="PTHR45982">
    <property type="entry name" value="REGULATOR OF CHROMOSOME CONDENSATION"/>
    <property type="match status" value="1"/>
</dbReference>
<evidence type="ECO:0000256" key="2">
    <source>
        <dbReference type="ARBA" id="ARBA00022737"/>
    </source>
</evidence>
<dbReference type="Pfam" id="PF25390">
    <property type="entry name" value="WD40_RLD"/>
    <property type="match status" value="1"/>
</dbReference>
<dbReference type="Gene3D" id="2.60.120.260">
    <property type="entry name" value="Galactose-binding domain-like"/>
    <property type="match status" value="1"/>
</dbReference>
<reference evidence="5" key="1">
    <citation type="submission" date="2019-10" db="EMBL/GenBank/DDBJ databases">
        <title>Description of Paenibacillus glebae sp. nov.</title>
        <authorList>
            <person name="Carlier A."/>
            <person name="Qi S."/>
        </authorList>
    </citation>
    <scope>NUCLEOTIDE SEQUENCE</scope>
    <source>
        <strain evidence="5">LMG 31456</strain>
    </source>
</reference>
<evidence type="ECO:0000256" key="3">
    <source>
        <dbReference type="SAM" id="MobiDB-lite"/>
    </source>
</evidence>
<keyword evidence="1" id="KW-0344">Guanine-nucleotide releasing factor</keyword>
<dbReference type="GO" id="GO:0016020">
    <property type="term" value="C:membrane"/>
    <property type="evidence" value="ECO:0007669"/>
    <property type="project" value="InterPro"/>
</dbReference>
<feature type="domain" description="MAM" evidence="4">
    <location>
        <begin position="1025"/>
        <end position="1182"/>
    </location>
</feature>
<organism evidence="5 6">
    <name type="scientific">Paenibacillus foliorum</name>
    <dbReference type="NCBI Taxonomy" id="2654974"/>
    <lineage>
        <taxon>Bacteria</taxon>
        <taxon>Bacillati</taxon>
        <taxon>Bacillota</taxon>
        <taxon>Bacilli</taxon>
        <taxon>Bacillales</taxon>
        <taxon>Paenibacillaceae</taxon>
        <taxon>Paenibacillus</taxon>
    </lineage>
</organism>
<name>A0A972K2C0_9BACL</name>
<evidence type="ECO:0000313" key="5">
    <source>
        <dbReference type="EMBL" id="NOU93697.1"/>
    </source>
</evidence>
<feature type="region of interest" description="Disordered" evidence="3">
    <location>
        <begin position="1276"/>
        <end position="1311"/>
    </location>
</feature>
<dbReference type="GO" id="GO:0005085">
    <property type="term" value="F:guanyl-nucleotide exchange factor activity"/>
    <property type="evidence" value="ECO:0007669"/>
    <property type="project" value="TreeGrafter"/>
</dbReference>
<dbReference type="PROSITE" id="PS50060">
    <property type="entry name" value="MAM_2"/>
    <property type="match status" value="1"/>
</dbReference>
<dbReference type="SUPFAM" id="SSF50985">
    <property type="entry name" value="RCC1/BLIP-II"/>
    <property type="match status" value="1"/>
</dbReference>
<evidence type="ECO:0000313" key="6">
    <source>
        <dbReference type="Proteomes" id="UP000641588"/>
    </source>
</evidence>
<accession>A0A972K2C0</accession>
<dbReference type="EMBL" id="WHOD01000049">
    <property type="protein sequence ID" value="NOU93697.1"/>
    <property type="molecule type" value="Genomic_DNA"/>
</dbReference>
<dbReference type="Pfam" id="PF07554">
    <property type="entry name" value="FIVAR"/>
    <property type="match status" value="2"/>
</dbReference>
<dbReference type="Gene3D" id="2.60.120.200">
    <property type="match status" value="1"/>
</dbReference>
<dbReference type="InterPro" id="IPR051553">
    <property type="entry name" value="Ran_GTPase-activating"/>
</dbReference>
<dbReference type="Proteomes" id="UP000641588">
    <property type="component" value="Unassembled WGS sequence"/>
</dbReference>
<dbReference type="InterPro" id="IPR000998">
    <property type="entry name" value="MAM_dom"/>
</dbReference>
<dbReference type="Gene3D" id="1.20.1270.90">
    <property type="entry name" value="AF1782-like"/>
    <property type="match status" value="6"/>
</dbReference>
<dbReference type="SUPFAM" id="SSF49899">
    <property type="entry name" value="Concanavalin A-like lectins/glucanases"/>
    <property type="match status" value="1"/>
</dbReference>
<dbReference type="Gene3D" id="2.130.10.30">
    <property type="entry name" value="Regulator of chromosome condensation 1/beta-lactamase-inhibitor protein II"/>
    <property type="match status" value="3"/>
</dbReference>
<protein>
    <recommendedName>
        <fullName evidence="4">MAM domain-containing protein</fullName>
    </recommendedName>
</protein>
<keyword evidence="6" id="KW-1185">Reference proteome</keyword>
<proteinExistence type="predicted"/>
<sequence length="2467" mass="264512">MVLKSYLKRSIYMLIKRMADSLKPYLPGESPTHRLVQLSLCIWFLLSTLMLLPGGVALAYGTSGSNSGFKAVSASYSHTAAVKSDGTVWTWGANDHGQLGYETSGLDQKTPRQVEGLPSNIASIAAGGNPDTGTAFTVAIDSEGNVYATGSNNLGQLGDGATGSRASFNPVKTDIASPLIVPNGKLSAGFDFAGVLNPASGEIRIWGENQYGQLGNQNTAGAQHYAVPVQINSETNLSGVTELSFGGQHGLALKEGVVYSWGRNNRGQLGTNVSLDINSIYAAAIRGTFESRIVDKIAAGSYHNIAYSATGGFTKIWSWGENGQYELGIGYDRLAEGIPLFTENHSPFPRPVDHYYGLGYAFFNAPSAIAAGGKQMIILDTLDDDPELEYFEGDGGVPSERTNLPLAMGEVIAIAAGHQQTLALTAEGKLWGKGDNTHGQLGLGAAGKSYYYDFTQPLFPLPSELKSLTITEGTLEPAFNHYVRDYTLNVGSNTTEVNLSALTYFSNAKGIVIGGTSGTTDQLTATVPINYGSNLISVGVTGSDDSTTSYTVQINRASPDSNQLEQAITEASDYYHNSTEGIEQGQYFPGALTALNVALQSAMAVKNNGNSLQSELDTAAAALNMAIADFLTKKVADRVTINALLISVQQLYDTTTEGTSTGQYRTGARSALLTAIQAARSIRDNPLSSQSDINNAHDALLLANIDFMSKLTPNRGPILALLGTAEELRNTSVEGAAQGQYEPGSIAVLQSAILTAITARDNAALSKEELDSSAAALQAAISIFAAKEVPPFPVALLDFEANNGGFTSNGLWEHTPLTFGDLHAHSGSKVWALNLAGSISGYHTDTLMSSSIDLTSSNAQSFRISWWQFNSPELEYTNSIYVSKDGGQVWDLIPIAFVQGGAWTQRSIKLDASYAVKNFKIKIQTTTANLVPAAMMIDDAKIERFSTSFNQSISDAQALHQSSVEGTESGLYANGSKAQLQQAISIAIAIRDSNPGMEAVDAAVAALKQAVHDFHTYKYLPALLYNNSFESTPCDFNRSQASVSWECGTPTIGPNSAHSGNKVWGTSLSHPYTDNQDSDLISPVINLSSAGNTVPLSLSWWQWIQTEKGYDGLKVFVSKNSDPDPVWSEVFNESGGDARWVQKKIILDSSYAVSNFKVLFKFYSDSSVTETGVFLDDILISSLDMSSLTNEVWQAQHLLANSQEGNSVGYYEAGAKTALNTALISAETEAAKSLQYQKQVDDATAAIQQAIAQFKAKLKQPYLIFNNDFEMNDGGFTTGTLEMDNEGSEGSEGSSSSSWAHGIPSSGPNQAASGNKLWATNLAGNFNLREHSYLVSPAITATGTDAWKLSVNWMQWVGIQSCCGSIMVEASKDGGEQWQTIFLHTRNEINDPASVPILDSVWQPMQVDLDSSYLVSNLKIRFLFDWYSSHTSPGWYIDDVQVAAYPKDLGYTISQAEDLLAHTVEGTGSGNYPAGSKAALQLHTDSAKAMLLNPSATPAQMLAAQSGLNEAIAQYRSQYISGFLNQINKGSYVELGGKKWLLWEPSSNGLLLGMNDVYNIHNKPWSIESEGPDTIKYIPSKAGSLANYLNVDFYNSLSSQKDWINTHTWVVQDNASDTVEAKVGLLNSQQYKALSDYPEYGGDSTLHHQEWQNPPSEWWLLTPKASEQKILIAGYEGSIVDDDPQSYYAVRPVIHLNPSIGVISGTGSLNDPYQLAMLSNVKELTNVTSSHGVITSVAGDYQVEVPYSASSIKLTWAISPLAHIGNVTGAVYDTDGWVVSLPNPGSYEVQVPVYAQDKTLSEHKITIIRGLGSSDTSLLIVPSTGVVEYTGPSSIQIKVAHEVAAFSLTPTVHAGSTISIIGGSVTGAVYNSGIISVPDLLAGINTLQIKITAEDGTDTDYSISIIRLSSNANLSSLTLGGASQTLVANKALQTFMVNVPYSTNSLDIVASLADSKSTLRVDGEITFSGKLVPKALIVGVNTFEITVTAEDGTTVFTYHIDVNRADLSNAVELILSVDEPYTISPTNTDEFTINLPHSVDTLRLYAAVSSDASIGTVTGAVYSNGIIEITSLIDGLNTVTVPVKAPDLTTRTYTIKINRATDTSNDATVSSVTYGSTPASRSGNTFSFTMSSVTQSVYFYIQPNVSSAQLEYVSGNVTGVTYGRKGAGYELYVPMLRNDTTELKFKVRSANGSNEEFYLIKAISVTPLGQPKPVNSGSPTVTFSNGVTVDLSNATLGPDAKLTVTLSDQLYDREILTPAGDILDFTLTGVIIDPNNPVRLEFPIKAGSDKNRSGVFYFNKSTNKWEYQPTVITPDGKAVAFVTHFSVYGVFEANRVATVQPTETRLPNGEAEITLTTATAGSDVIIYYTLNNTPPTSGSLIYDPANKPKLAANQKLQAFAAKPGMLDSVITIVTAHEYAVIDISYVLQSILLKKDMDGKPGFTKDDVLQLLQLIQPRVVTPAIQGAH</sequence>
<dbReference type="PRINTS" id="PR00633">
    <property type="entry name" value="RCCNDNSATION"/>
</dbReference>
<keyword evidence="2" id="KW-0677">Repeat</keyword>
<dbReference type="PANTHER" id="PTHR45982:SF1">
    <property type="entry name" value="REGULATOR OF CHROMOSOME CONDENSATION"/>
    <property type="match status" value="1"/>
</dbReference>